<evidence type="ECO:0000313" key="10">
    <source>
        <dbReference type="Proteomes" id="UP000748752"/>
    </source>
</evidence>
<evidence type="ECO:0000256" key="4">
    <source>
        <dbReference type="ARBA" id="ARBA00023172"/>
    </source>
</evidence>
<evidence type="ECO:0000313" key="9">
    <source>
        <dbReference type="EMBL" id="MBK1633764.1"/>
    </source>
</evidence>
<dbReference type="Pfam" id="PF24624">
    <property type="entry name" value="Int_N"/>
    <property type="match status" value="1"/>
</dbReference>
<proteinExistence type="inferred from homology"/>
<evidence type="ECO:0000256" key="2">
    <source>
        <dbReference type="ARBA" id="ARBA00022908"/>
    </source>
</evidence>
<keyword evidence="3 5" id="KW-0238">DNA-binding</keyword>
<name>A0ABS1CPN2_9GAMM</name>
<dbReference type="SUPFAM" id="SSF56349">
    <property type="entry name" value="DNA breaking-rejoining enzymes"/>
    <property type="match status" value="1"/>
</dbReference>
<feature type="domain" description="Tyr recombinase" evidence="7">
    <location>
        <begin position="160"/>
        <end position="340"/>
    </location>
</feature>
<dbReference type="Proteomes" id="UP000748752">
    <property type="component" value="Unassembled WGS sequence"/>
</dbReference>
<dbReference type="PROSITE" id="PS51900">
    <property type="entry name" value="CB"/>
    <property type="match status" value="1"/>
</dbReference>
<evidence type="ECO:0000256" key="3">
    <source>
        <dbReference type="ARBA" id="ARBA00023125"/>
    </source>
</evidence>
<dbReference type="InterPro" id="IPR050090">
    <property type="entry name" value="Tyrosine_recombinase_XerCD"/>
</dbReference>
<reference evidence="9 10" key="1">
    <citation type="journal article" date="2020" name="Microorganisms">
        <title>Osmotic Adaptation and Compatible Solute Biosynthesis of Phototrophic Bacteria as Revealed from Genome Analyses.</title>
        <authorList>
            <person name="Imhoff J.F."/>
            <person name="Rahn T."/>
            <person name="Kunzel S."/>
            <person name="Keller A."/>
            <person name="Neulinger S.C."/>
        </authorList>
    </citation>
    <scope>NUCLEOTIDE SEQUENCE [LARGE SCALE GENOMIC DNA]</scope>
    <source>
        <strain evidence="9 10">DSM 6210</strain>
    </source>
</reference>
<dbReference type="Gene3D" id="1.10.150.130">
    <property type="match status" value="1"/>
</dbReference>
<keyword evidence="2" id="KW-0229">DNA integration</keyword>
<gene>
    <name evidence="9" type="ORF">CKO31_24095</name>
</gene>
<dbReference type="InterPro" id="IPR044068">
    <property type="entry name" value="CB"/>
</dbReference>
<dbReference type="EMBL" id="NRRV01000116">
    <property type="protein sequence ID" value="MBK1633764.1"/>
    <property type="molecule type" value="Genomic_DNA"/>
</dbReference>
<dbReference type="InterPro" id="IPR057084">
    <property type="entry name" value="Int_N"/>
</dbReference>
<comment type="caution">
    <text evidence="9">The sequence shown here is derived from an EMBL/GenBank/DDBJ whole genome shotgun (WGS) entry which is preliminary data.</text>
</comment>
<evidence type="ECO:0000256" key="6">
    <source>
        <dbReference type="SAM" id="MobiDB-lite"/>
    </source>
</evidence>
<keyword evidence="4" id="KW-0233">DNA recombination</keyword>
<evidence type="ECO:0000259" key="8">
    <source>
        <dbReference type="PROSITE" id="PS51900"/>
    </source>
</evidence>
<dbReference type="Gene3D" id="1.10.443.10">
    <property type="entry name" value="Intergrase catalytic core"/>
    <property type="match status" value="1"/>
</dbReference>
<dbReference type="PROSITE" id="PS51898">
    <property type="entry name" value="TYR_RECOMBINASE"/>
    <property type="match status" value="1"/>
</dbReference>
<sequence length="362" mass="40647">MPYRRKDSPVWWASYIDHSGRRVRRSTGTTDRAEADALEAKWKVEAYRARHWEEQPSRDFEELIAAYLKATAGDRRPRSEETVRMHVRRLRAHFAEQVMNTLTAADVGEYIQIRKAEEVSNSTINRELEVLSAAITYAVREWAWQLPNPVSGRMLKEPEGRLRWVTKAQAAALIRAAEAAAGKAPHLAPLITLALHTGMRRGELLGLEWSRVDLPSAVIYLEADHTKTARRRTVPLNAVARGAIMQQARFRAAHCPDARWVFCTRGGEHIASVKTAFKRACERAGIEDFRFHDLRHTCAAWLVQSGVPLTEVRDVLGHSTINMTERYAHLAPENTRAALARLEGGQSQSGHAGDIKGGVDNA</sequence>
<feature type="domain" description="Core-binding (CB)" evidence="8">
    <location>
        <begin position="58"/>
        <end position="139"/>
    </location>
</feature>
<dbReference type="InterPro" id="IPR013762">
    <property type="entry name" value="Integrase-like_cat_sf"/>
</dbReference>
<dbReference type="InterPro" id="IPR011010">
    <property type="entry name" value="DNA_brk_join_enz"/>
</dbReference>
<protein>
    <submittedName>
        <fullName evidence="9">Recombinase XerD</fullName>
    </submittedName>
</protein>
<dbReference type="InterPro" id="IPR010998">
    <property type="entry name" value="Integrase_recombinase_N"/>
</dbReference>
<feature type="region of interest" description="Disordered" evidence="6">
    <location>
        <begin position="342"/>
        <end position="362"/>
    </location>
</feature>
<dbReference type="PANTHER" id="PTHR30349">
    <property type="entry name" value="PHAGE INTEGRASE-RELATED"/>
    <property type="match status" value="1"/>
</dbReference>
<organism evidence="9 10">
    <name type="scientific">Thiohalocapsa halophila</name>
    <dbReference type="NCBI Taxonomy" id="69359"/>
    <lineage>
        <taxon>Bacteria</taxon>
        <taxon>Pseudomonadati</taxon>
        <taxon>Pseudomonadota</taxon>
        <taxon>Gammaproteobacteria</taxon>
        <taxon>Chromatiales</taxon>
        <taxon>Chromatiaceae</taxon>
        <taxon>Thiohalocapsa</taxon>
    </lineage>
</organism>
<keyword evidence="10" id="KW-1185">Reference proteome</keyword>
<dbReference type="RefSeq" id="WP_200243062.1">
    <property type="nucleotide sequence ID" value="NZ_NRRV01000116.1"/>
</dbReference>
<dbReference type="CDD" id="cd00796">
    <property type="entry name" value="INT_Rci_Hp1_C"/>
    <property type="match status" value="1"/>
</dbReference>
<dbReference type="Pfam" id="PF00589">
    <property type="entry name" value="Phage_integrase"/>
    <property type="match status" value="1"/>
</dbReference>
<dbReference type="PANTHER" id="PTHR30349:SF64">
    <property type="entry name" value="PROPHAGE INTEGRASE INTD-RELATED"/>
    <property type="match status" value="1"/>
</dbReference>
<accession>A0ABS1CPN2</accession>
<evidence type="ECO:0000259" key="7">
    <source>
        <dbReference type="PROSITE" id="PS51898"/>
    </source>
</evidence>
<evidence type="ECO:0000256" key="1">
    <source>
        <dbReference type="ARBA" id="ARBA00008857"/>
    </source>
</evidence>
<dbReference type="InterPro" id="IPR002104">
    <property type="entry name" value="Integrase_catalytic"/>
</dbReference>
<comment type="similarity">
    <text evidence="1">Belongs to the 'phage' integrase family.</text>
</comment>
<evidence type="ECO:0000256" key="5">
    <source>
        <dbReference type="PROSITE-ProRule" id="PRU01248"/>
    </source>
</evidence>